<keyword evidence="1" id="KW-0175">Coiled coil</keyword>
<evidence type="ECO:0000313" key="2">
    <source>
        <dbReference type="EMBL" id="QHT78488.1"/>
    </source>
</evidence>
<name>A0A6C0HD28_9ZZZZ</name>
<dbReference type="AlphaFoldDB" id="A0A6C0HD28"/>
<organism evidence="2">
    <name type="scientific">viral metagenome</name>
    <dbReference type="NCBI Taxonomy" id="1070528"/>
    <lineage>
        <taxon>unclassified sequences</taxon>
        <taxon>metagenomes</taxon>
        <taxon>organismal metagenomes</taxon>
    </lineage>
</organism>
<evidence type="ECO:0000256" key="1">
    <source>
        <dbReference type="SAM" id="Coils"/>
    </source>
</evidence>
<proteinExistence type="predicted"/>
<sequence>MSEDLVLINKNELNKLKTTEEKIKEEDVTVFTHDKYKELTEKVKQLKELQKEVQKERKKEYNRLYMKEQYKNNREVLKKRVTDITQRNLKAYNLLKELYTNNFNVTEEHINIIKEIYKLE</sequence>
<feature type="coiled-coil region" evidence="1">
    <location>
        <begin position="36"/>
        <end position="87"/>
    </location>
</feature>
<reference evidence="2" key="1">
    <citation type="journal article" date="2020" name="Nature">
        <title>Giant virus diversity and host interactions through global metagenomics.</title>
        <authorList>
            <person name="Schulz F."/>
            <person name="Roux S."/>
            <person name="Paez-Espino D."/>
            <person name="Jungbluth S."/>
            <person name="Walsh D.A."/>
            <person name="Denef V.J."/>
            <person name="McMahon K.D."/>
            <person name="Konstantinidis K.T."/>
            <person name="Eloe-Fadrosh E.A."/>
            <person name="Kyrpides N.C."/>
            <person name="Woyke T."/>
        </authorList>
    </citation>
    <scope>NUCLEOTIDE SEQUENCE</scope>
    <source>
        <strain evidence="2">GVMAG-M-3300023179-92</strain>
    </source>
</reference>
<dbReference type="EMBL" id="MN739934">
    <property type="protein sequence ID" value="QHT78488.1"/>
    <property type="molecule type" value="Genomic_DNA"/>
</dbReference>
<protein>
    <submittedName>
        <fullName evidence="2">Uncharacterized protein</fullName>
    </submittedName>
</protein>
<accession>A0A6C0HD28</accession>